<dbReference type="AlphaFoldDB" id="A0A323TJ87"/>
<evidence type="ECO:0000259" key="9">
    <source>
        <dbReference type="PROSITE" id="PS51012"/>
    </source>
</evidence>
<dbReference type="InterPro" id="IPR051449">
    <property type="entry name" value="ABC-2_transporter_component"/>
</dbReference>
<evidence type="ECO:0000256" key="1">
    <source>
        <dbReference type="ARBA" id="ARBA00004651"/>
    </source>
</evidence>
<keyword evidence="4" id="KW-1003">Cell membrane</keyword>
<protein>
    <submittedName>
        <fullName evidence="10">Multidrug ABC transporter permease</fullName>
    </submittedName>
</protein>
<evidence type="ECO:0000256" key="7">
    <source>
        <dbReference type="ARBA" id="ARBA00023136"/>
    </source>
</evidence>
<organism evidence="10 11">
    <name type="scientific">Salipaludibacillus keqinensis</name>
    <dbReference type="NCBI Taxonomy" id="2045207"/>
    <lineage>
        <taxon>Bacteria</taxon>
        <taxon>Bacillati</taxon>
        <taxon>Bacillota</taxon>
        <taxon>Bacilli</taxon>
        <taxon>Bacillales</taxon>
        <taxon>Bacillaceae</taxon>
    </lineage>
</organism>
<dbReference type="InterPro" id="IPR013525">
    <property type="entry name" value="ABC2_TM"/>
</dbReference>
<evidence type="ECO:0000256" key="6">
    <source>
        <dbReference type="ARBA" id="ARBA00022989"/>
    </source>
</evidence>
<evidence type="ECO:0000256" key="5">
    <source>
        <dbReference type="ARBA" id="ARBA00022692"/>
    </source>
</evidence>
<dbReference type="PANTHER" id="PTHR30294">
    <property type="entry name" value="MEMBRANE COMPONENT OF ABC TRANSPORTER YHHJ-RELATED"/>
    <property type="match status" value="1"/>
</dbReference>
<gene>
    <name evidence="10" type="ORF">CR194_05660</name>
</gene>
<dbReference type="RefSeq" id="WP_110608636.1">
    <property type="nucleotide sequence ID" value="NZ_PDOD01000001.1"/>
</dbReference>
<evidence type="ECO:0000256" key="2">
    <source>
        <dbReference type="ARBA" id="ARBA00007783"/>
    </source>
</evidence>
<dbReference type="OrthoDB" id="266913at2"/>
<dbReference type="GO" id="GO:0005886">
    <property type="term" value="C:plasma membrane"/>
    <property type="evidence" value="ECO:0007669"/>
    <property type="project" value="UniProtKB-SubCell"/>
</dbReference>
<comment type="similarity">
    <text evidence="2">Belongs to the ABC-2 integral membrane protein family.</text>
</comment>
<comment type="subcellular location">
    <subcellularLocation>
        <location evidence="1">Cell membrane</location>
        <topology evidence="1">Multi-pass membrane protein</topology>
    </subcellularLocation>
</comment>
<keyword evidence="6 8" id="KW-1133">Transmembrane helix</keyword>
<sequence>MKSVYLLQWQRFRRTPVMVVSFFLLTVLFVFTLAGVDRNQQQTVSTFANESADEEKVKAWIGQLNEEGEYHFILKGEQDVQNELQEGRVNFALSIDDDNFQMIVATDDPRRVSLEGHVHQVFRNELRLREVEEAFDDESFRNEVEEAKDSPVLTVNTEALAGNEEAFIYDNQLQTLFGMTLFFSIYTMMFSLLNVAEEKRWGTWDRLIISPLRKWQLYIGHLLYCFTIGYAQILVVFLLFKFGLGFDLGERFGTMLLVIGCYAFAIVALGMLLMGLVKSSQQLQAVIPIVATAIAMLGGAFWPVEIVTNDIVLFFSQGMPIFYALEALKGLAIYDRTFQEIAQPLSFLLLFGVVCMGIGVNLMERRG</sequence>
<dbReference type="Proteomes" id="UP000248214">
    <property type="component" value="Unassembled WGS sequence"/>
</dbReference>
<name>A0A323TJ87_9BACI</name>
<dbReference type="PANTHER" id="PTHR30294:SF38">
    <property type="entry name" value="TRANSPORT PERMEASE PROTEIN"/>
    <property type="match status" value="1"/>
</dbReference>
<keyword evidence="7 8" id="KW-0472">Membrane</keyword>
<dbReference type="InterPro" id="IPR047817">
    <property type="entry name" value="ABC2_TM_bact-type"/>
</dbReference>
<dbReference type="EMBL" id="PDOD01000001">
    <property type="protein sequence ID" value="PYZ95001.1"/>
    <property type="molecule type" value="Genomic_DNA"/>
</dbReference>
<evidence type="ECO:0000313" key="10">
    <source>
        <dbReference type="EMBL" id="PYZ95001.1"/>
    </source>
</evidence>
<keyword evidence="5 8" id="KW-0812">Transmembrane</keyword>
<dbReference type="Pfam" id="PF12698">
    <property type="entry name" value="ABC2_membrane_3"/>
    <property type="match status" value="1"/>
</dbReference>
<comment type="caution">
    <text evidence="10">The sequence shown here is derived from an EMBL/GenBank/DDBJ whole genome shotgun (WGS) entry which is preliminary data.</text>
</comment>
<keyword evidence="3" id="KW-0813">Transport</keyword>
<evidence type="ECO:0000256" key="8">
    <source>
        <dbReference type="SAM" id="Phobius"/>
    </source>
</evidence>
<dbReference type="GO" id="GO:0140359">
    <property type="term" value="F:ABC-type transporter activity"/>
    <property type="evidence" value="ECO:0007669"/>
    <property type="project" value="InterPro"/>
</dbReference>
<feature type="transmembrane region" description="Helical" evidence="8">
    <location>
        <begin position="176"/>
        <end position="196"/>
    </location>
</feature>
<evidence type="ECO:0000313" key="11">
    <source>
        <dbReference type="Proteomes" id="UP000248214"/>
    </source>
</evidence>
<proteinExistence type="inferred from homology"/>
<feature type="transmembrane region" description="Helical" evidence="8">
    <location>
        <begin position="285"/>
        <end position="304"/>
    </location>
</feature>
<reference evidence="10 11" key="1">
    <citation type="submission" date="2017-10" db="EMBL/GenBank/DDBJ databases">
        <title>Bacillus sp. nov., a halophilic bacterium isolated from a Keqin Lake.</title>
        <authorList>
            <person name="Wang H."/>
        </authorList>
    </citation>
    <scope>NUCLEOTIDE SEQUENCE [LARGE SCALE GENOMIC DNA]</scope>
    <source>
        <strain evidence="10 11">KQ-12</strain>
    </source>
</reference>
<evidence type="ECO:0000256" key="4">
    <source>
        <dbReference type="ARBA" id="ARBA00022475"/>
    </source>
</evidence>
<feature type="transmembrane region" description="Helical" evidence="8">
    <location>
        <begin position="217"/>
        <end position="240"/>
    </location>
</feature>
<accession>A0A323TJ87</accession>
<feature type="domain" description="ABC transmembrane type-2" evidence="9">
    <location>
        <begin position="137"/>
        <end position="366"/>
    </location>
</feature>
<dbReference type="PROSITE" id="PS51012">
    <property type="entry name" value="ABC_TM2"/>
    <property type="match status" value="1"/>
</dbReference>
<keyword evidence="11" id="KW-1185">Reference proteome</keyword>
<feature type="transmembrane region" description="Helical" evidence="8">
    <location>
        <begin position="341"/>
        <end position="363"/>
    </location>
</feature>
<feature type="transmembrane region" description="Helical" evidence="8">
    <location>
        <begin position="252"/>
        <end position="273"/>
    </location>
</feature>
<evidence type="ECO:0000256" key="3">
    <source>
        <dbReference type="ARBA" id="ARBA00022448"/>
    </source>
</evidence>